<accession>A0A2T4TWI1</accession>
<keyword evidence="10" id="KW-1185">Reference proteome</keyword>
<evidence type="ECO:0000256" key="5">
    <source>
        <dbReference type="ARBA" id="ARBA00022989"/>
    </source>
</evidence>
<keyword evidence="6 7" id="KW-0472">Membrane</keyword>
<dbReference type="GO" id="GO:0005886">
    <property type="term" value="C:plasma membrane"/>
    <property type="evidence" value="ECO:0007669"/>
    <property type="project" value="UniProtKB-SubCell"/>
</dbReference>
<protein>
    <submittedName>
        <fullName evidence="9">ABC transporter permease</fullName>
    </submittedName>
</protein>
<organism evidence="9 10">
    <name type="scientific">Candidatus Methylomirabilis limnetica</name>
    <dbReference type="NCBI Taxonomy" id="2033718"/>
    <lineage>
        <taxon>Bacteria</taxon>
        <taxon>Candidatus Methylomirabilota</taxon>
        <taxon>Candidatus Methylomirabilia</taxon>
        <taxon>Candidatus Methylomirabilales</taxon>
        <taxon>Candidatus Methylomirabilaceae</taxon>
        <taxon>Candidatus Methylomirabilis</taxon>
    </lineage>
</organism>
<dbReference type="PROSITE" id="PS50928">
    <property type="entry name" value="ABC_TM1"/>
    <property type="match status" value="1"/>
</dbReference>
<reference evidence="9 10" key="1">
    <citation type="submission" date="2017-09" db="EMBL/GenBank/DDBJ databases">
        <title>Bloom of a denitrifying methanotroph, Candidatus Methylomirabilis limnetica, in a deep stratified lake.</title>
        <authorList>
            <person name="Graf J.S."/>
            <person name="Marchant H.K."/>
            <person name="Tienken D."/>
            <person name="Hach P.F."/>
            <person name="Brand A."/>
            <person name="Schubert C.J."/>
            <person name="Kuypers M.M."/>
            <person name="Milucka J."/>
        </authorList>
    </citation>
    <scope>NUCLEOTIDE SEQUENCE [LARGE SCALE GENOMIC DNA]</scope>
    <source>
        <strain evidence="9 10">Zug</strain>
    </source>
</reference>
<comment type="caution">
    <text evidence="9">The sequence shown here is derived from an EMBL/GenBank/DDBJ whole genome shotgun (WGS) entry which is preliminary data.</text>
</comment>
<dbReference type="AlphaFoldDB" id="A0A2T4TWI1"/>
<comment type="subcellular location">
    <subcellularLocation>
        <location evidence="1 7">Cell membrane</location>
        <topology evidence="1 7">Multi-pass membrane protein</topology>
    </subcellularLocation>
</comment>
<gene>
    <name evidence="9" type="ORF">CLG94_09305</name>
</gene>
<evidence type="ECO:0000256" key="3">
    <source>
        <dbReference type="ARBA" id="ARBA00022475"/>
    </source>
</evidence>
<keyword evidence="3" id="KW-1003">Cell membrane</keyword>
<evidence type="ECO:0000313" key="9">
    <source>
        <dbReference type="EMBL" id="PTL35459.1"/>
    </source>
</evidence>
<dbReference type="PANTHER" id="PTHR30151:SF20">
    <property type="entry name" value="ABC TRANSPORTER PERMEASE PROTEIN HI_0355-RELATED"/>
    <property type="match status" value="1"/>
</dbReference>
<reference evidence="10" key="2">
    <citation type="journal article" date="2018" name="Environ. Microbiol.">
        <title>Bloom of a denitrifying methanotroph, 'Candidatus Methylomirabilis limnetica', in a deep stratified lake.</title>
        <authorList>
            <person name="Graf J.S."/>
            <person name="Mayr M.J."/>
            <person name="Marchant H.K."/>
            <person name="Tienken D."/>
            <person name="Hach P.F."/>
            <person name="Brand A."/>
            <person name="Schubert C.J."/>
            <person name="Kuypers M.M."/>
            <person name="Milucka J."/>
        </authorList>
    </citation>
    <scope>NUCLEOTIDE SEQUENCE [LARGE SCALE GENOMIC DNA]</scope>
    <source>
        <strain evidence="10">Zug</strain>
    </source>
</reference>
<keyword evidence="5 7" id="KW-1133">Transmembrane helix</keyword>
<feature type="transmembrane region" description="Helical" evidence="7">
    <location>
        <begin position="171"/>
        <end position="195"/>
    </location>
</feature>
<feature type="domain" description="ABC transmembrane type-1" evidence="8">
    <location>
        <begin position="49"/>
        <end position="237"/>
    </location>
</feature>
<dbReference type="RefSeq" id="WP_107562925.1">
    <property type="nucleotide sequence ID" value="NZ_NVQC01000023.1"/>
</dbReference>
<dbReference type="SUPFAM" id="SSF161098">
    <property type="entry name" value="MetI-like"/>
    <property type="match status" value="1"/>
</dbReference>
<dbReference type="Gene3D" id="1.10.3720.10">
    <property type="entry name" value="MetI-like"/>
    <property type="match status" value="1"/>
</dbReference>
<dbReference type="Pfam" id="PF00528">
    <property type="entry name" value="BPD_transp_1"/>
    <property type="match status" value="1"/>
</dbReference>
<feature type="transmembrane region" description="Helical" evidence="7">
    <location>
        <begin position="215"/>
        <end position="236"/>
    </location>
</feature>
<dbReference type="PANTHER" id="PTHR30151">
    <property type="entry name" value="ALKANE SULFONATE ABC TRANSPORTER-RELATED, MEMBRANE SUBUNIT"/>
    <property type="match status" value="1"/>
</dbReference>
<comment type="similarity">
    <text evidence="7">Belongs to the binding-protein-dependent transport system permease family.</text>
</comment>
<sequence length="252" mass="27290">MRRVLPAVAFIVLVLAVWEGVVKLFHVPEYLLPAPSIVLHRLVGMNSVLLAHTSITAMESALGFALGTVFGILLAVAFVHSRTMEMGVYPYAIALKTVPIVAIAPLLIVWFGNGILPKVIVSAIISFFPVVVNTTKGLRNVDAEAFDLFDSMSASRRQVFFKLRVPSSLPYLFAALRISSTLAVIGAIVGEFSGADRGLGFFIMISSHRLETVDMFVGILLSSLLGILFFYSVALIERLVIPWGRGKIGEAG</sequence>
<dbReference type="GO" id="GO:0055085">
    <property type="term" value="P:transmembrane transport"/>
    <property type="evidence" value="ECO:0007669"/>
    <property type="project" value="InterPro"/>
</dbReference>
<evidence type="ECO:0000256" key="7">
    <source>
        <dbReference type="RuleBase" id="RU363032"/>
    </source>
</evidence>
<evidence type="ECO:0000256" key="6">
    <source>
        <dbReference type="ARBA" id="ARBA00023136"/>
    </source>
</evidence>
<feature type="transmembrane region" description="Helical" evidence="7">
    <location>
        <begin position="88"/>
        <end position="109"/>
    </location>
</feature>
<dbReference type="OrthoDB" id="9786495at2"/>
<dbReference type="EMBL" id="NVQC01000023">
    <property type="protein sequence ID" value="PTL35459.1"/>
    <property type="molecule type" value="Genomic_DNA"/>
</dbReference>
<dbReference type="Proteomes" id="UP000241436">
    <property type="component" value="Unassembled WGS sequence"/>
</dbReference>
<dbReference type="InterPro" id="IPR035906">
    <property type="entry name" value="MetI-like_sf"/>
</dbReference>
<keyword evidence="4 7" id="KW-0812">Transmembrane</keyword>
<evidence type="ECO:0000256" key="4">
    <source>
        <dbReference type="ARBA" id="ARBA00022692"/>
    </source>
</evidence>
<evidence type="ECO:0000256" key="2">
    <source>
        <dbReference type="ARBA" id="ARBA00022448"/>
    </source>
</evidence>
<keyword evidence="2 7" id="KW-0813">Transport</keyword>
<evidence type="ECO:0000259" key="8">
    <source>
        <dbReference type="PROSITE" id="PS50928"/>
    </source>
</evidence>
<name>A0A2T4TWI1_9BACT</name>
<proteinExistence type="inferred from homology"/>
<dbReference type="CDD" id="cd06261">
    <property type="entry name" value="TM_PBP2"/>
    <property type="match status" value="1"/>
</dbReference>
<feature type="transmembrane region" description="Helical" evidence="7">
    <location>
        <begin position="48"/>
        <end position="76"/>
    </location>
</feature>
<evidence type="ECO:0000313" key="10">
    <source>
        <dbReference type="Proteomes" id="UP000241436"/>
    </source>
</evidence>
<feature type="transmembrane region" description="Helical" evidence="7">
    <location>
        <begin position="115"/>
        <end position="132"/>
    </location>
</feature>
<evidence type="ECO:0000256" key="1">
    <source>
        <dbReference type="ARBA" id="ARBA00004651"/>
    </source>
</evidence>
<dbReference type="InterPro" id="IPR000515">
    <property type="entry name" value="MetI-like"/>
</dbReference>